<keyword evidence="2" id="KW-1185">Reference proteome</keyword>
<proteinExistence type="predicted"/>
<dbReference type="EMBL" id="RJJQ01000002">
    <property type="protein sequence ID" value="RNI24788.1"/>
    <property type="molecule type" value="Genomic_DNA"/>
</dbReference>
<reference evidence="1 2" key="1">
    <citation type="submission" date="2018-11" db="EMBL/GenBank/DDBJ databases">
        <title>Draft genome of Simplicispira Flexivirga sp. BO-16.</title>
        <authorList>
            <person name="Im W.T."/>
        </authorList>
    </citation>
    <scope>NUCLEOTIDE SEQUENCE [LARGE SCALE GENOMIC DNA]</scope>
    <source>
        <strain evidence="1 2">BO-16</strain>
    </source>
</reference>
<dbReference type="OrthoDB" id="3766363at2"/>
<name>A0A3M9MJF0_9MICO</name>
<accession>A0A3M9MJF0</accession>
<evidence type="ECO:0000313" key="2">
    <source>
        <dbReference type="Proteomes" id="UP000271678"/>
    </source>
</evidence>
<dbReference type="RefSeq" id="WP_123270078.1">
    <property type="nucleotide sequence ID" value="NZ_RJJQ01000002.1"/>
</dbReference>
<dbReference type="Proteomes" id="UP000271678">
    <property type="component" value="Unassembled WGS sequence"/>
</dbReference>
<sequence>MPATASTLDEPCSTWEAPPEETILPVLPCTDSLTAAVVALAIATASDTPARVVECGSSTGSDLAGASTAELGRHGPWIRGTRGTVLIDRVSTMLGTAADVPVPADPDRVLQLTVLATGWEFGHATASPGWLGEAIRGAEHVVLATTATVPGLRRLETALDLLDASQPIAAVLGPRRRKWDKAVAHSQGPLTRALDASGRLLDLPTDSDLAIHGPCSRPLPTSLTAAAASLLQLVTSHNLERELS</sequence>
<protein>
    <submittedName>
        <fullName evidence="1">Uncharacterized protein</fullName>
    </submittedName>
</protein>
<organism evidence="1 2">
    <name type="scientific">Flexivirga caeni</name>
    <dbReference type="NCBI Taxonomy" id="2294115"/>
    <lineage>
        <taxon>Bacteria</taxon>
        <taxon>Bacillati</taxon>
        <taxon>Actinomycetota</taxon>
        <taxon>Actinomycetes</taxon>
        <taxon>Micrococcales</taxon>
        <taxon>Dermacoccaceae</taxon>
        <taxon>Flexivirga</taxon>
    </lineage>
</organism>
<comment type="caution">
    <text evidence="1">The sequence shown here is derived from an EMBL/GenBank/DDBJ whole genome shotgun (WGS) entry which is preliminary data.</text>
</comment>
<evidence type="ECO:0000313" key="1">
    <source>
        <dbReference type="EMBL" id="RNI24788.1"/>
    </source>
</evidence>
<gene>
    <name evidence="1" type="ORF">EFY87_03615</name>
</gene>
<dbReference type="AlphaFoldDB" id="A0A3M9MJF0"/>